<comment type="caution">
    <text evidence="2">The sequence shown here is derived from an EMBL/GenBank/DDBJ whole genome shotgun (WGS) entry which is preliminary data.</text>
</comment>
<reference evidence="2 3" key="1">
    <citation type="submission" date="2015-11" db="EMBL/GenBank/DDBJ databases">
        <title>Identification of large and diverse effector repertoires of 38 Legionella species.</title>
        <authorList>
            <person name="Burstein D."/>
            <person name="Amaro F."/>
            <person name="Zusman T."/>
            <person name="Lifshitz Z."/>
            <person name="Cohen O."/>
            <person name="Gilbert J.A."/>
            <person name="Pupko T."/>
            <person name="Shuman H.A."/>
            <person name="Segal G."/>
        </authorList>
    </citation>
    <scope>NUCLEOTIDE SEQUENCE [LARGE SCALE GENOMIC DNA]</scope>
    <source>
        <strain evidence="2 3">1762-AUS-E</strain>
    </source>
</reference>
<dbReference type="PATRIC" id="fig|45056.6.peg.1256"/>
<dbReference type="STRING" id="45056.Lade_1214"/>
<dbReference type="Pfam" id="PF04367">
    <property type="entry name" value="DUF502"/>
    <property type="match status" value="1"/>
</dbReference>
<keyword evidence="1" id="KW-0812">Transmembrane</keyword>
<accession>A0A0W0R6B1</accession>
<evidence type="ECO:0008006" key="4">
    <source>
        <dbReference type="Google" id="ProtNLM"/>
    </source>
</evidence>
<dbReference type="PANTHER" id="PTHR31876:SF26">
    <property type="entry name" value="PROTEIN LIKE COV 2"/>
    <property type="match status" value="1"/>
</dbReference>
<proteinExistence type="predicted"/>
<evidence type="ECO:0000313" key="3">
    <source>
        <dbReference type="Proteomes" id="UP000054859"/>
    </source>
</evidence>
<evidence type="ECO:0000313" key="2">
    <source>
        <dbReference type="EMBL" id="KTC66556.1"/>
    </source>
</evidence>
<name>A0A0W0R6B1_9GAMM</name>
<keyword evidence="1" id="KW-0472">Membrane</keyword>
<feature type="transmembrane region" description="Helical" evidence="1">
    <location>
        <begin position="49"/>
        <end position="68"/>
    </location>
</feature>
<dbReference type="AlphaFoldDB" id="A0A0W0R6B1"/>
<keyword evidence="1" id="KW-1133">Transmembrane helix</keyword>
<dbReference type="RefSeq" id="WP_058462222.1">
    <property type="nucleotide sequence ID" value="NZ_CAAAHS010000007.1"/>
</dbReference>
<dbReference type="EMBL" id="LNKA01000001">
    <property type="protein sequence ID" value="KTC66556.1"/>
    <property type="molecule type" value="Genomic_DNA"/>
</dbReference>
<evidence type="ECO:0000256" key="1">
    <source>
        <dbReference type="SAM" id="Phobius"/>
    </source>
</evidence>
<dbReference type="OrthoDB" id="5636623at2"/>
<organism evidence="2 3">
    <name type="scientific">Legionella adelaidensis</name>
    <dbReference type="NCBI Taxonomy" id="45056"/>
    <lineage>
        <taxon>Bacteria</taxon>
        <taxon>Pseudomonadati</taxon>
        <taxon>Pseudomonadota</taxon>
        <taxon>Gammaproteobacteria</taxon>
        <taxon>Legionellales</taxon>
        <taxon>Legionellaceae</taxon>
        <taxon>Legionella</taxon>
    </lineage>
</organism>
<feature type="transmembrane region" description="Helical" evidence="1">
    <location>
        <begin position="7"/>
        <end position="29"/>
    </location>
</feature>
<sequence length="195" mass="22241">MKFKRKISSIFIKGVLTLLPIYLTLYFIFWLIKSIEASFLNLKPLMDPYYFPGMGILLAIILILLVGWSTRSYLARYFTKRINTYLTSIPIVGEIYGSIQIMTKYFTTPVKAGDNSVVMVHFKESNFKILGITTRTDFDKAPDGIVDNDKTISVYIPMSYGIGGFTVYIDRKMVTPVDLNQREALKWAFIGGLKS</sequence>
<gene>
    <name evidence="2" type="ORF">Lade_1214</name>
</gene>
<keyword evidence="3" id="KW-1185">Reference proteome</keyword>
<dbReference type="PANTHER" id="PTHR31876">
    <property type="entry name" value="COV-LIKE PROTEIN 1"/>
    <property type="match status" value="1"/>
</dbReference>
<dbReference type="Proteomes" id="UP000054859">
    <property type="component" value="Unassembled WGS sequence"/>
</dbReference>
<dbReference type="InterPro" id="IPR007462">
    <property type="entry name" value="COV1-like"/>
</dbReference>
<protein>
    <recommendedName>
        <fullName evidence="4">Transmembrane protein</fullName>
    </recommendedName>
</protein>